<keyword evidence="4" id="KW-0732">Signal</keyword>
<gene>
    <name evidence="6" type="ORF">MAR_031507</name>
</gene>
<feature type="domain" description="EGF-like" evidence="5">
    <location>
        <begin position="46"/>
        <end position="81"/>
    </location>
</feature>
<feature type="region of interest" description="Disordered" evidence="3">
    <location>
        <begin position="161"/>
        <end position="191"/>
    </location>
</feature>
<dbReference type="PROSITE" id="PS00022">
    <property type="entry name" value="EGF_1"/>
    <property type="match status" value="1"/>
</dbReference>
<evidence type="ECO:0000256" key="3">
    <source>
        <dbReference type="SAM" id="MobiDB-lite"/>
    </source>
</evidence>
<evidence type="ECO:0000256" key="2">
    <source>
        <dbReference type="PROSITE-ProRule" id="PRU00076"/>
    </source>
</evidence>
<accession>A0ABY7F8A4</accession>
<sequence length="361" mass="39939">MDSVKIQFLLLMLLLGCKNICSNEGHCSCHSQFTGSNCENCKPGYYGDNCTIPCTNGCIDGTCNRNGTCDCSPNFTGARCETCFAGQYGKTCDKQCGLGCTGNICNKDNGTCICENNYKVDEKANKVSTAAVAGGVAGILKNNDETVPHDPCVQMVNPNYKFPPKKEIKTQTQEKQSGEKRKLPGRQPAKSVTSAMLEIDANDACGRDFVNTVDDNEGAYYNDANDIYTDKVPVESLARCVYGKTDREFEEEFQNVGLYYPADNQELVIGDITVRSHKVEGKDYYQKRTLTITHVTANGRRRKQEWSILCGITPSTESCCEPGSERSECCEKSKNKEEACYSEQGTVLLLPRVRAWIYQHT</sequence>
<dbReference type="EMBL" id="CP111021">
    <property type="protein sequence ID" value="WAR16913.1"/>
    <property type="molecule type" value="Genomic_DNA"/>
</dbReference>
<dbReference type="PROSITE" id="PS01248">
    <property type="entry name" value="EGF_LAM_1"/>
    <property type="match status" value="1"/>
</dbReference>
<dbReference type="PANTHER" id="PTHR24043:SF8">
    <property type="entry name" value="EGF-LIKE DOMAIN-CONTAINING PROTEIN"/>
    <property type="match status" value="1"/>
</dbReference>
<proteinExistence type="predicted"/>
<protein>
    <submittedName>
        <fullName evidence="6">LAMA5-like protein</fullName>
    </submittedName>
</protein>
<evidence type="ECO:0000256" key="1">
    <source>
        <dbReference type="ARBA" id="ARBA00022536"/>
    </source>
</evidence>
<dbReference type="PANTHER" id="PTHR24043">
    <property type="entry name" value="SCAVENGER RECEPTOR CLASS F"/>
    <property type="match status" value="1"/>
</dbReference>
<keyword evidence="1 2" id="KW-0245">EGF-like domain</keyword>
<comment type="caution">
    <text evidence="2">Lacks conserved residue(s) required for the propagation of feature annotation.</text>
</comment>
<organism evidence="6 7">
    <name type="scientific">Mya arenaria</name>
    <name type="common">Soft-shell clam</name>
    <dbReference type="NCBI Taxonomy" id="6604"/>
    <lineage>
        <taxon>Eukaryota</taxon>
        <taxon>Metazoa</taxon>
        <taxon>Spiralia</taxon>
        <taxon>Lophotrochozoa</taxon>
        <taxon>Mollusca</taxon>
        <taxon>Bivalvia</taxon>
        <taxon>Autobranchia</taxon>
        <taxon>Heteroconchia</taxon>
        <taxon>Euheterodonta</taxon>
        <taxon>Imparidentia</taxon>
        <taxon>Neoheterodontei</taxon>
        <taxon>Myida</taxon>
        <taxon>Myoidea</taxon>
        <taxon>Myidae</taxon>
        <taxon>Mya</taxon>
    </lineage>
</organism>
<dbReference type="PROSITE" id="PS51257">
    <property type="entry name" value="PROKAR_LIPOPROTEIN"/>
    <property type="match status" value="1"/>
</dbReference>
<keyword evidence="2" id="KW-1015">Disulfide bond</keyword>
<dbReference type="InterPro" id="IPR000742">
    <property type="entry name" value="EGF"/>
</dbReference>
<dbReference type="Pfam" id="PF00053">
    <property type="entry name" value="EGF_laminin"/>
    <property type="match status" value="2"/>
</dbReference>
<evidence type="ECO:0000256" key="4">
    <source>
        <dbReference type="SAM" id="SignalP"/>
    </source>
</evidence>
<keyword evidence="7" id="KW-1185">Reference proteome</keyword>
<evidence type="ECO:0000313" key="7">
    <source>
        <dbReference type="Proteomes" id="UP001164746"/>
    </source>
</evidence>
<dbReference type="Gene3D" id="2.170.300.10">
    <property type="entry name" value="Tie2 ligand-binding domain superfamily"/>
    <property type="match status" value="1"/>
</dbReference>
<name>A0ABY7F8A4_MYAAR</name>
<evidence type="ECO:0000259" key="5">
    <source>
        <dbReference type="PROSITE" id="PS50026"/>
    </source>
</evidence>
<reference evidence="6" key="1">
    <citation type="submission" date="2022-11" db="EMBL/GenBank/DDBJ databases">
        <title>Centuries of genome instability and evolution in soft-shell clam transmissible cancer (bioRxiv).</title>
        <authorList>
            <person name="Hart S.F.M."/>
            <person name="Yonemitsu M.A."/>
            <person name="Giersch R.M."/>
            <person name="Beal B.F."/>
            <person name="Arriagada G."/>
            <person name="Davis B.W."/>
            <person name="Ostrander E.A."/>
            <person name="Goff S.P."/>
            <person name="Metzger M.J."/>
        </authorList>
    </citation>
    <scope>NUCLEOTIDE SEQUENCE</scope>
    <source>
        <strain evidence="6">MELC-2E11</strain>
        <tissue evidence="6">Siphon/mantle</tissue>
    </source>
</reference>
<evidence type="ECO:0000313" key="6">
    <source>
        <dbReference type="EMBL" id="WAR16913.1"/>
    </source>
</evidence>
<dbReference type="InterPro" id="IPR002049">
    <property type="entry name" value="LE_dom"/>
</dbReference>
<dbReference type="CDD" id="cd00055">
    <property type="entry name" value="EGF_Lam"/>
    <property type="match status" value="2"/>
</dbReference>
<feature type="signal peptide" evidence="4">
    <location>
        <begin position="1"/>
        <end position="22"/>
    </location>
</feature>
<feature type="disulfide bond" evidence="2">
    <location>
        <begin position="71"/>
        <end position="80"/>
    </location>
</feature>
<feature type="chain" id="PRO_5046683325" evidence="4">
    <location>
        <begin position="23"/>
        <end position="361"/>
    </location>
</feature>
<dbReference type="InterPro" id="IPR042635">
    <property type="entry name" value="MEGF10/SREC1/2-like"/>
</dbReference>
<dbReference type="PROSITE" id="PS50026">
    <property type="entry name" value="EGF_3"/>
    <property type="match status" value="1"/>
</dbReference>
<dbReference type="Proteomes" id="UP001164746">
    <property type="component" value="Chromosome 10"/>
</dbReference>
<dbReference type="SMART" id="SM00181">
    <property type="entry name" value="EGF"/>
    <property type="match status" value="2"/>
</dbReference>